<organism evidence="1 2">
    <name type="scientific">Sporanaerobium hydrogeniformans</name>
    <dbReference type="NCBI Taxonomy" id="3072179"/>
    <lineage>
        <taxon>Bacteria</taxon>
        <taxon>Bacillati</taxon>
        <taxon>Bacillota</taxon>
        <taxon>Clostridia</taxon>
        <taxon>Lachnospirales</taxon>
        <taxon>Lachnospiraceae</taxon>
        <taxon>Sporanaerobium</taxon>
    </lineage>
</organism>
<name>A0AC61DAZ9_9FIRM</name>
<sequence length="304" mass="34345">MSKQKNQADLSETFADYLDQIEIPEELNAIVDSAIQRTKPLKERNMNMKKFAKHTIAASFIGLMGFVGSVNLSPTFASSISDLPLLGSLVKVVNLRQFEYQASTYNATLEAPVIEGLEDEALQKSLNTKYLEENKKLYEAFEKDVAKMEQFDSPGHLGVDSGFEIKTNTEDILSIARYVVNTVGSSSTTMTYDTIDKKNEILITLPSLFIDEEYISIISENIKTQMKERMKQDENLVYWIEGDEGALEGFDRINVHQPFYITAEGKLIISFDKYEVSPGFMGIQEFEIPTEVIEPLLVSSLYIH</sequence>
<proteinExistence type="predicted"/>
<reference evidence="1" key="1">
    <citation type="submission" date="2017-10" db="EMBL/GenBank/DDBJ databases">
        <title>Genome sequence of cellulolytic Lachnospiraceae bacterium XHS1971 isolated from hotspring sediment.</title>
        <authorList>
            <person name="Vasudevan G."/>
            <person name="Joshi A.J."/>
            <person name="Hivarkar S."/>
            <person name="Lanjekar V.B."/>
            <person name="Dhakephalkar P.K."/>
            <person name="Dagar S."/>
        </authorList>
    </citation>
    <scope>NUCLEOTIDE SEQUENCE</scope>
    <source>
        <strain evidence="1">XHS1971</strain>
    </source>
</reference>
<dbReference type="EMBL" id="PEDL01000011">
    <property type="protein sequence ID" value="PHV70409.1"/>
    <property type="molecule type" value="Genomic_DNA"/>
</dbReference>
<accession>A0AC61DAZ9</accession>
<gene>
    <name evidence="1" type="ORF">CS063_11060</name>
</gene>
<keyword evidence="2" id="KW-1185">Reference proteome</keyword>
<evidence type="ECO:0000313" key="1">
    <source>
        <dbReference type="EMBL" id="PHV70409.1"/>
    </source>
</evidence>
<evidence type="ECO:0000313" key="2">
    <source>
        <dbReference type="Proteomes" id="UP000224460"/>
    </source>
</evidence>
<dbReference type="Proteomes" id="UP000224460">
    <property type="component" value="Unassembled WGS sequence"/>
</dbReference>
<protein>
    <submittedName>
        <fullName evidence="1">Anti-sigma factor</fullName>
    </submittedName>
</protein>
<comment type="caution">
    <text evidence="1">The sequence shown here is derived from an EMBL/GenBank/DDBJ whole genome shotgun (WGS) entry which is preliminary data.</text>
</comment>